<keyword evidence="1" id="KW-0812">Transmembrane</keyword>
<gene>
    <name evidence="3" type="ORF">RND81_04G038400</name>
</gene>
<keyword evidence="4" id="KW-1185">Reference proteome</keyword>
<feature type="transmembrane region" description="Helical" evidence="1">
    <location>
        <begin position="116"/>
        <end position="144"/>
    </location>
</feature>
<keyword evidence="2" id="KW-0732">Signal</keyword>
<dbReference type="AlphaFoldDB" id="A0AAW1LHP1"/>
<feature type="signal peptide" evidence="2">
    <location>
        <begin position="1"/>
        <end position="23"/>
    </location>
</feature>
<dbReference type="Proteomes" id="UP001443914">
    <property type="component" value="Unassembled WGS sequence"/>
</dbReference>
<dbReference type="PANTHER" id="PTHR35107">
    <property type="entry name" value="EXPRESSED PROTEIN"/>
    <property type="match status" value="1"/>
</dbReference>
<protein>
    <submittedName>
        <fullName evidence="3">Uncharacterized protein</fullName>
    </submittedName>
</protein>
<evidence type="ECO:0000313" key="4">
    <source>
        <dbReference type="Proteomes" id="UP001443914"/>
    </source>
</evidence>
<feature type="chain" id="PRO_5043901041" evidence="2">
    <location>
        <begin position="24"/>
        <end position="199"/>
    </location>
</feature>
<evidence type="ECO:0000313" key="3">
    <source>
        <dbReference type="EMBL" id="KAK9733018.1"/>
    </source>
</evidence>
<keyword evidence="1" id="KW-0472">Membrane</keyword>
<dbReference type="EMBL" id="JBDFQZ010000004">
    <property type="protein sequence ID" value="KAK9733018.1"/>
    <property type="molecule type" value="Genomic_DNA"/>
</dbReference>
<evidence type="ECO:0000256" key="2">
    <source>
        <dbReference type="SAM" id="SignalP"/>
    </source>
</evidence>
<proteinExistence type="predicted"/>
<evidence type="ECO:0000256" key="1">
    <source>
        <dbReference type="SAM" id="Phobius"/>
    </source>
</evidence>
<organism evidence="3 4">
    <name type="scientific">Saponaria officinalis</name>
    <name type="common">Common soapwort</name>
    <name type="synonym">Lychnis saponaria</name>
    <dbReference type="NCBI Taxonomy" id="3572"/>
    <lineage>
        <taxon>Eukaryota</taxon>
        <taxon>Viridiplantae</taxon>
        <taxon>Streptophyta</taxon>
        <taxon>Embryophyta</taxon>
        <taxon>Tracheophyta</taxon>
        <taxon>Spermatophyta</taxon>
        <taxon>Magnoliopsida</taxon>
        <taxon>eudicotyledons</taxon>
        <taxon>Gunneridae</taxon>
        <taxon>Pentapetalae</taxon>
        <taxon>Caryophyllales</taxon>
        <taxon>Caryophyllaceae</taxon>
        <taxon>Caryophylleae</taxon>
        <taxon>Saponaria</taxon>
    </lineage>
</organism>
<name>A0AAW1LHP1_SAPOF</name>
<dbReference type="PANTHER" id="PTHR35107:SF2">
    <property type="entry name" value="EXPRESSED PROTEIN"/>
    <property type="match status" value="1"/>
</dbReference>
<reference evidence="3" key="1">
    <citation type="submission" date="2024-03" db="EMBL/GenBank/DDBJ databases">
        <title>WGS assembly of Saponaria officinalis var. Norfolk2.</title>
        <authorList>
            <person name="Jenkins J."/>
            <person name="Shu S."/>
            <person name="Grimwood J."/>
            <person name="Barry K."/>
            <person name="Goodstein D."/>
            <person name="Schmutz J."/>
            <person name="Leebens-Mack J."/>
            <person name="Osbourn A."/>
        </authorList>
    </citation>
    <scope>NUCLEOTIDE SEQUENCE [LARGE SCALE GENOMIC DNA]</scope>
    <source>
        <strain evidence="3">JIC</strain>
    </source>
</reference>
<sequence>MATKLLLLLPILSLLALSTTVSARPGNTFIISTYSFSFVPLNPRNPNPNPNNPEFVIMDLRPARRFFLLPVHRFEMTDLPLRLGFKDRFPADIPRQSEITNLPLGLSSMMERTKDILSVVASLLFGAACGALTAGTMYLVWSIVNFRHGGGYRSVEEFSSDDDDDDDVFNPKKSHYVVVPADVVDQVKVKETETETETV</sequence>
<comment type="caution">
    <text evidence="3">The sequence shown here is derived from an EMBL/GenBank/DDBJ whole genome shotgun (WGS) entry which is preliminary data.</text>
</comment>
<keyword evidence="1" id="KW-1133">Transmembrane helix</keyword>
<accession>A0AAW1LHP1</accession>